<dbReference type="InterPro" id="IPR008936">
    <property type="entry name" value="Rho_GTPase_activation_prot"/>
</dbReference>
<dbReference type="OrthoDB" id="19923at2759"/>
<feature type="region of interest" description="Disordered" evidence="1">
    <location>
        <begin position="93"/>
        <end position="114"/>
    </location>
</feature>
<dbReference type="SUPFAM" id="SSF52087">
    <property type="entry name" value="CRAL/TRIO domain"/>
    <property type="match status" value="1"/>
</dbReference>
<dbReference type="InterPro" id="IPR036865">
    <property type="entry name" value="CRAL-TRIO_dom_sf"/>
</dbReference>
<feature type="region of interest" description="Disordered" evidence="1">
    <location>
        <begin position="1"/>
        <end position="43"/>
    </location>
</feature>
<gene>
    <name evidence="5" type="primary">LOC108671909</name>
</gene>
<dbReference type="PROSITE" id="PS50238">
    <property type="entry name" value="RHOGAP"/>
    <property type="match status" value="1"/>
</dbReference>
<dbReference type="PANTHER" id="PTHR45808:SF2">
    <property type="entry name" value="RHO GTPASE-ACTIVATING PROTEIN 68F"/>
    <property type="match status" value="1"/>
</dbReference>
<proteinExistence type="predicted"/>
<evidence type="ECO:0000259" key="3">
    <source>
        <dbReference type="PROSITE" id="PS50238"/>
    </source>
</evidence>
<feature type="domain" description="CRAL-TRIO" evidence="2">
    <location>
        <begin position="116"/>
        <end position="271"/>
    </location>
</feature>
<evidence type="ECO:0000256" key="1">
    <source>
        <dbReference type="SAM" id="MobiDB-lite"/>
    </source>
</evidence>
<dbReference type="AlphaFoldDB" id="A0A8B7NMT4"/>
<reference evidence="5" key="1">
    <citation type="submission" date="2025-08" db="UniProtKB">
        <authorList>
            <consortium name="RefSeq"/>
        </authorList>
    </citation>
    <scope>IDENTIFICATION</scope>
    <source>
        <tissue evidence="5">Whole organism</tissue>
    </source>
</reference>
<dbReference type="Pfam" id="PF13716">
    <property type="entry name" value="CRAL_TRIO_2"/>
    <property type="match status" value="1"/>
</dbReference>
<dbReference type="GO" id="GO:0005096">
    <property type="term" value="F:GTPase activator activity"/>
    <property type="evidence" value="ECO:0007669"/>
    <property type="project" value="TreeGrafter"/>
</dbReference>
<dbReference type="InterPro" id="IPR001251">
    <property type="entry name" value="CRAL-TRIO_dom"/>
</dbReference>
<protein>
    <submittedName>
        <fullName evidence="5">Rho GTPase-activating protein 1</fullName>
    </submittedName>
</protein>
<evidence type="ECO:0000313" key="5">
    <source>
        <dbReference type="RefSeq" id="XP_018014994.1"/>
    </source>
</evidence>
<dbReference type="Pfam" id="PF00620">
    <property type="entry name" value="RhoGAP"/>
    <property type="match status" value="1"/>
</dbReference>
<name>A0A8B7NMT4_HYAAZ</name>
<keyword evidence="4" id="KW-1185">Reference proteome</keyword>
<dbReference type="CDD" id="cd00170">
    <property type="entry name" value="SEC14"/>
    <property type="match status" value="1"/>
</dbReference>
<accession>A0A8B7NMT4</accession>
<evidence type="ECO:0000313" key="4">
    <source>
        <dbReference type="Proteomes" id="UP000694843"/>
    </source>
</evidence>
<dbReference type="GO" id="GO:2001136">
    <property type="term" value="P:negative regulation of endocytic recycling"/>
    <property type="evidence" value="ECO:0007669"/>
    <property type="project" value="TreeGrafter"/>
</dbReference>
<dbReference type="GO" id="GO:0007264">
    <property type="term" value="P:small GTPase-mediated signal transduction"/>
    <property type="evidence" value="ECO:0007669"/>
    <property type="project" value="TreeGrafter"/>
</dbReference>
<dbReference type="GO" id="GO:0005737">
    <property type="term" value="C:cytoplasm"/>
    <property type="evidence" value="ECO:0007669"/>
    <property type="project" value="TreeGrafter"/>
</dbReference>
<sequence length="490" mass="55384">MNHQFNKGPGAPQRQFSAGRQGGFPANHLEDPLPSLSDFHDYEPNLEFDDTELHAVPPVTGDMPDLVQISQDYQESPVSDGTIEENFEMELGEEAEDELGKKPDKTLQHSPPVPQDFSDIAKHGIVDIVGDDPYGRKVVVVSACKLPSNKTFDHAKFLAYLMHTLDQYVEQDYSLVYFHFGLNRNNKPPFSWLWSVYKLLDRKYKKNLKALYLVHPTNFIRVVYNIFKPAISAKFGRKLLYVNYLQELQQHIDLKQLPIPACVKEHDALLVSKLRAPLRAPQVSSKEVSPRHQFGGVSLQFIKNNNDQDPIPSILKQCITYLDHPDALETEGLFRRSVVASSVEDVKRRCNAGEVITFEPVNDVHLAAVMIKTFLRELEEPLIPYCLYEQVLAMHSLEKSQRVGACRALVLEQLPEDNYLVLKFIVNFLAKVMDRADLNKMTAGNLAVVFGPNLCRPPVGGSQQISLSSMQAVNVFVEALLTNHHCILTK</sequence>
<dbReference type="InterPro" id="IPR000198">
    <property type="entry name" value="RhoGAP_dom"/>
</dbReference>
<evidence type="ECO:0000259" key="2">
    <source>
        <dbReference type="PROSITE" id="PS50191"/>
    </source>
</evidence>
<feature type="compositionally biased region" description="Basic and acidic residues" evidence="1">
    <location>
        <begin position="98"/>
        <end position="107"/>
    </location>
</feature>
<dbReference type="PROSITE" id="PS50191">
    <property type="entry name" value="CRAL_TRIO"/>
    <property type="match status" value="1"/>
</dbReference>
<organism evidence="4 5">
    <name type="scientific">Hyalella azteca</name>
    <name type="common">Amphipod</name>
    <dbReference type="NCBI Taxonomy" id="294128"/>
    <lineage>
        <taxon>Eukaryota</taxon>
        <taxon>Metazoa</taxon>
        <taxon>Ecdysozoa</taxon>
        <taxon>Arthropoda</taxon>
        <taxon>Crustacea</taxon>
        <taxon>Multicrustacea</taxon>
        <taxon>Malacostraca</taxon>
        <taxon>Eumalacostraca</taxon>
        <taxon>Peracarida</taxon>
        <taxon>Amphipoda</taxon>
        <taxon>Senticaudata</taxon>
        <taxon>Talitrida</taxon>
        <taxon>Talitroidea</taxon>
        <taxon>Hyalellidae</taxon>
        <taxon>Hyalella</taxon>
    </lineage>
</organism>
<dbReference type="SMART" id="SM00324">
    <property type="entry name" value="RhoGAP"/>
    <property type="match status" value="1"/>
</dbReference>
<dbReference type="Gene3D" id="1.10.555.10">
    <property type="entry name" value="Rho GTPase activation protein"/>
    <property type="match status" value="1"/>
</dbReference>
<dbReference type="PANTHER" id="PTHR45808">
    <property type="entry name" value="RHO GTPASE-ACTIVATING PROTEIN 68F"/>
    <property type="match status" value="1"/>
</dbReference>
<dbReference type="GeneID" id="108671909"/>
<dbReference type="SMART" id="SM00516">
    <property type="entry name" value="SEC14"/>
    <property type="match status" value="1"/>
</dbReference>
<dbReference type="Gene3D" id="3.40.525.10">
    <property type="entry name" value="CRAL-TRIO lipid binding domain"/>
    <property type="match status" value="1"/>
</dbReference>
<feature type="domain" description="Rho-GAP" evidence="3">
    <location>
        <begin position="297"/>
        <end position="488"/>
    </location>
</feature>
<dbReference type="SUPFAM" id="SSF48350">
    <property type="entry name" value="GTPase activation domain, GAP"/>
    <property type="match status" value="1"/>
</dbReference>
<dbReference type="Proteomes" id="UP000694843">
    <property type="component" value="Unplaced"/>
</dbReference>
<dbReference type="OMA" id="SHNPDCD"/>
<dbReference type="KEGG" id="hazt:108671909"/>
<dbReference type="RefSeq" id="XP_018014994.1">
    <property type="nucleotide sequence ID" value="XM_018159505.2"/>
</dbReference>